<accession>A0ABZ1WY52</accession>
<evidence type="ECO:0008006" key="3">
    <source>
        <dbReference type="Google" id="ProtNLM"/>
    </source>
</evidence>
<keyword evidence="2" id="KW-1185">Reference proteome</keyword>
<dbReference type="Proteomes" id="UP001432168">
    <property type="component" value="Chromosome"/>
</dbReference>
<name>A0ABZ1WY52_9ACTN</name>
<evidence type="ECO:0000313" key="1">
    <source>
        <dbReference type="EMBL" id="WUT44714.1"/>
    </source>
</evidence>
<protein>
    <recommendedName>
        <fullName evidence="3">Ribbon-helix-helix protein CopG domain-containing protein</fullName>
    </recommendedName>
</protein>
<proteinExistence type="predicted"/>
<gene>
    <name evidence="1" type="ORF">OG929_21530</name>
</gene>
<dbReference type="EMBL" id="CP109011">
    <property type="protein sequence ID" value="WUT44714.1"/>
    <property type="molecule type" value="Genomic_DNA"/>
</dbReference>
<sequence>MPESASMQRRSANERYSVTLVPPAVEAITALIDSTGLSKADVINRAVQIYAYLDSQKQGGADLLLRQPDGTQEKLHIL</sequence>
<dbReference type="RefSeq" id="WP_329265574.1">
    <property type="nucleotide sequence ID" value="NZ_CP109011.1"/>
</dbReference>
<reference evidence="1" key="1">
    <citation type="submission" date="2022-10" db="EMBL/GenBank/DDBJ databases">
        <title>The complete genomes of actinobacterial strains from the NBC collection.</title>
        <authorList>
            <person name="Joergensen T.S."/>
            <person name="Alvarez Arevalo M."/>
            <person name="Sterndorff E.B."/>
            <person name="Faurdal D."/>
            <person name="Vuksanovic O."/>
            <person name="Mourched A.-S."/>
            <person name="Charusanti P."/>
            <person name="Shaw S."/>
            <person name="Blin K."/>
            <person name="Weber T."/>
        </authorList>
    </citation>
    <scope>NUCLEOTIDE SEQUENCE</scope>
    <source>
        <strain evidence="1">NBC_00686</strain>
    </source>
</reference>
<evidence type="ECO:0000313" key="2">
    <source>
        <dbReference type="Proteomes" id="UP001432168"/>
    </source>
</evidence>
<organism evidence="1 2">
    <name type="scientific">Streptomyces pseudovenezuelae</name>
    <dbReference type="NCBI Taxonomy" id="67350"/>
    <lineage>
        <taxon>Bacteria</taxon>
        <taxon>Bacillati</taxon>
        <taxon>Actinomycetota</taxon>
        <taxon>Actinomycetes</taxon>
        <taxon>Kitasatosporales</taxon>
        <taxon>Streptomycetaceae</taxon>
        <taxon>Streptomyces</taxon>
        <taxon>Streptomyces aurantiacus group</taxon>
    </lineage>
</organism>